<name>A0AAD5MIH6_PARTN</name>
<organism evidence="1 2">
    <name type="scientific">Parelaphostrongylus tenuis</name>
    <name type="common">Meningeal worm</name>
    <dbReference type="NCBI Taxonomy" id="148309"/>
    <lineage>
        <taxon>Eukaryota</taxon>
        <taxon>Metazoa</taxon>
        <taxon>Ecdysozoa</taxon>
        <taxon>Nematoda</taxon>
        <taxon>Chromadorea</taxon>
        <taxon>Rhabditida</taxon>
        <taxon>Rhabditina</taxon>
        <taxon>Rhabditomorpha</taxon>
        <taxon>Strongyloidea</taxon>
        <taxon>Metastrongylidae</taxon>
        <taxon>Parelaphostrongylus</taxon>
    </lineage>
</organism>
<dbReference type="AlphaFoldDB" id="A0AAD5MIH6"/>
<evidence type="ECO:0000313" key="2">
    <source>
        <dbReference type="Proteomes" id="UP001196413"/>
    </source>
</evidence>
<protein>
    <submittedName>
        <fullName evidence="1">Uncharacterized protein</fullName>
    </submittedName>
</protein>
<proteinExistence type="predicted"/>
<gene>
    <name evidence="1" type="ORF">KIN20_015434</name>
</gene>
<comment type="caution">
    <text evidence="1">The sequence shown here is derived from an EMBL/GenBank/DDBJ whole genome shotgun (WGS) entry which is preliminary data.</text>
</comment>
<dbReference type="Proteomes" id="UP001196413">
    <property type="component" value="Unassembled WGS sequence"/>
</dbReference>
<dbReference type="EMBL" id="JAHQIW010003094">
    <property type="protein sequence ID" value="KAJ1357308.1"/>
    <property type="molecule type" value="Genomic_DNA"/>
</dbReference>
<evidence type="ECO:0000313" key="1">
    <source>
        <dbReference type="EMBL" id="KAJ1357308.1"/>
    </source>
</evidence>
<keyword evidence="2" id="KW-1185">Reference proteome</keyword>
<reference evidence="1" key="1">
    <citation type="submission" date="2021-06" db="EMBL/GenBank/DDBJ databases">
        <title>Parelaphostrongylus tenuis whole genome reference sequence.</title>
        <authorList>
            <person name="Garwood T.J."/>
            <person name="Larsen P.A."/>
            <person name="Fountain-Jones N.M."/>
            <person name="Garbe J.R."/>
            <person name="Macchietto M.G."/>
            <person name="Kania S.A."/>
            <person name="Gerhold R.W."/>
            <person name="Richards J.E."/>
            <person name="Wolf T.M."/>
        </authorList>
    </citation>
    <scope>NUCLEOTIDE SEQUENCE</scope>
    <source>
        <strain evidence="1">MNPRO001-30</strain>
        <tissue evidence="1">Meninges</tissue>
    </source>
</reference>
<sequence length="103" mass="11924">MAELFSRIMRNHLLAYVSLMPTLCLFSGKTVSLQFSREDKVEFHIRGQSFSGWCVSWVSGGPEFDRAPTRPIDGSIALERLTCRVQFLLFDLGFFLRFQRNSR</sequence>
<accession>A0AAD5MIH6</accession>